<dbReference type="GO" id="GO:0000307">
    <property type="term" value="C:cyclin-dependent protein kinase holoenzyme complex"/>
    <property type="evidence" value="ECO:0007669"/>
    <property type="project" value="TreeGrafter"/>
</dbReference>
<accession>A0A9N6ZFA9</accession>
<dbReference type="AlphaFoldDB" id="A0A9N6ZFA9"/>
<dbReference type="GO" id="GO:0005634">
    <property type="term" value="C:nucleus"/>
    <property type="evidence" value="ECO:0007669"/>
    <property type="project" value="TreeGrafter"/>
</dbReference>
<sequence>MKLSLSSPEKRGASNHVMDYTELSERLRKTLYYGILPKLECSSLSLTNVIVEKFGENDELFLERLCFDFAADLSREACLSPCSLVLAMIYLDRLRKKNPNYVSSIPSSKLFLISVMVASKFLNDEGEEDEVFNTDWANSAKMDIKELNKLEREFLLAIDWSLFVDEEDFSETLLQIECKVARQESLKRGWLTYTDVNTLAQHKLMVDSWRLVVDYLVNVSVTCMAAYLASFATLFGSALVATNLPWNTNYSPVPVVMSPILNSQANSIVVLPNQNNQDVETNIETMISNGTSLPNHIFFYKVPVEHPNSTDSPFVMSNSYHSPGHFSNHQAQPEPKSFQLAKRERKRSRWNPNSCLGLDPGVHLSHILSCIAA</sequence>
<dbReference type="GO" id="GO:0016538">
    <property type="term" value="F:cyclin-dependent protein serine/threonine kinase regulator activity"/>
    <property type="evidence" value="ECO:0007669"/>
    <property type="project" value="TreeGrafter"/>
</dbReference>
<dbReference type="PANTHER" id="PTHR15615">
    <property type="match status" value="1"/>
</dbReference>
<protein>
    <recommendedName>
        <fullName evidence="2">Protein CNPPD1</fullName>
    </recommendedName>
</protein>
<dbReference type="Gene3D" id="1.10.472.10">
    <property type="entry name" value="Cyclin-like"/>
    <property type="match status" value="1"/>
</dbReference>
<dbReference type="Pfam" id="PF08613">
    <property type="entry name" value="Cyclin"/>
    <property type="match status" value="1"/>
</dbReference>
<dbReference type="GO" id="GO:0019901">
    <property type="term" value="F:protein kinase binding"/>
    <property type="evidence" value="ECO:0007669"/>
    <property type="project" value="InterPro"/>
</dbReference>
<name>A0A9N6ZFA9_9CRUS</name>
<dbReference type="PANTHER" id="PTHR15615:SF108">
    <property type="entry name" value="PROTEIN CNPPD1"/>
    <property type="match status" value="1"/>
</dbReference>
<evidence type="ECO:0000256" key="1">
    <source>
        <dbReference type="ARBA" id="ARBA00038508"/>
    </source>
</evidence>
<organism evidence="3">
    <name type="scientific">Evadne anonyx</name>
    <dbReference type="NCBI Taxonomy" id="141404"/>
    <lineage>
        <taxon>Eukaryota</taxon>
        <taxon>Metazoa</taxon>
        <taxon>Ecdysozoa</taxon>
        <taxon>Arthropoda</taxon>
        <taxon>Crustacea</taxon>
        <taxon>Branchiopoda</taxon>
        <taxon>Diplostraca</taxon>
        <taxon>Cladocera</taxon>
        <taxon>Onychopoda</taxon>
        <taxon>Podonidae</taxon>
        <taxon>Evadne</taxon>
    </lineage>
</organism>
<dbReference type="EMBL" id="OC985856">
    <property type="protein sequence ID" value="CAG4642511.1"/>
    <property type="molecule type" value="Genomic_DNA"/>
</dbReference>
<dbReference type="SUPFAM" id="SSF47954">
    <property type="entry name" value="Cyclin-like"/>
    <property type="match status" value="1"/>
</dbReference>
<dbReference type="InterPro" id="IPR036915">
    <property type="entry name" value="Cyclin-like_sf"/>
</dbReference>
<reference evidence="3" key="1">
    <citation type="submission" date="2021-04" db="EMBL/GenBank/DDBJ databases">
        <authorList>
            <person name="Cornetti L."/>
        </authorList>
    </citation>
    <scope>NUCLEOTIDE SEQUENCE</scope>
</reference>
<comment type="similarity">
    <text evidence="1">Belongs to the CNPPD1 family.</text>
</comment>
<proteinExistence type="inferred from homology"/>
<dbReference type="CDD" id="cd20557">
    <property type="entry name" value="CYCLIN_ScPCL1-like"/>
    <property type="match status" value="1"/>
</dbReference>
<evidence type="ECO:0000256" key="2">
    <source>
        <dbReference type="ARBA" id="ARBA00040808"/>
    </source>
</evidence>
<evidence type="ECO:0000313" key="3">
    <source>
        <dbReference type="EMBL" id="CAG4642511.1"/>
    </source>
</evidence>
<gene>
    <name evidence="3" type="primary">EOG090X069C</name>
</gene>
<dbReference type="InterPro" id="IPR013922">
    <property type="entry name" value="Cyclin_PHO80-like"/>
</dbReference>